<protein>
    <submittedName>
        <fullName evidence="1">Uncharacterized protein</fullName>
    </submittedName>
</protein>
<accession>A0ACC0TSW8</accession>
<name>A0ACC0TSW8_9AGAM</name>
<keyword evidence="2" id="KW-1185">Reference proteome</keyword>
<reference evidence="1" key="1">
    <citation type="submission" date="2021-03" db="EMBL/GenBank/DDBJ databases">
        <title>Evolutionary priming and transition to the ectomycorrhizal habit in an iconic lineage of mushroom-forming fungi: is preadaptation a requirement?</title>
        <authorList>
            <consortium name="DOE Joint Genome Institute"/>
            <person name="Looney B.P."/>
            <person name="Miyauchi S."/>
            <person name="Morin E."/>
            <person name="Drula E."/>
            <person name="Courty P.E."/>
            <person name="Chicoki N."/>
            <person name="Fauchery L."/>
            <person name="Kohler A."/>
            <person name="Kuo A."/>
            <person name="LaButti K."/>
            <person name="Pangilinan J."/>
            <person name="Lipzen A."/>
            <person name="Riley R."/>
            <person name="Andreopoulos W."/>
            <person name="He G."/>
            <person name="Johnson J."/>
            <person name="Barry K.W."/>
            <person name="Grigoriev I.V."/>
            <person name="Nagy L."/>
            <person name="Hibbett D."/>
            <person name="Henrissat B."/>
            <person name="Matheny P.B."/>
            <person name="Labbe J."/>
            <person name="Martin A.F."/>
        </authorList>
    </citation>
    <scope>NUCLEOTIDE SEQUENCE</scope>
    <source>
        <strain evidence="1">BPL698</strain>
    </source>
</reference>
<dbReference type="EMBL" id="JAGFNK010001314">
    <property type="protein sequence ID" value="KAI9432618.1"/>
    <property type="molecule type" value="Genomic_DNA"/>
</dbReference>
<sequence>MARSPARRGTHDTLPSAPASPVTAAFGAASGPTPPETPWAPPGLSLSLAFLPRLIFFLPWPARTPLPRLAHHARTPRAHLGIFLRAVCLVGVALSRWAFRVALIGAVAAHAVIVWRGFRACPRAGRRERRGPAPVRAEAVRVAYRVYKAPLVGPPATPGHPGPPCPVLGKHLGYRVGRDDRLDAPCGHCPTVSSL</sequence>
<dbReference type="Proteomes" id="UP001207468">
    <property type="component" value="Unassembled WGS sequence"/>
</dbReference>
<evidence type="ECO:0000313" key="1">
    <source>
        <dbReference type="EMBL" id="KAI9432618.1"/>
    </source>
</evidence>
<organism evidence="1 2">
    <name type="scientific">Russula earlei</name>
    <dbReference type="NCBI Taxonomy" id="71964"/>
    <lineage>
        <taxon>Eukaryota</taxon>
        <taxon>Fungi</taxon>
        <taxon>Dikarya</taxon>
        <taxon>Basidiomycota</taxon>
        <taxon>Agaricomycotina</taxon>
        <taxon>Agaricomycetes</taxon>
        <taxon>Russulales</taxon>
        <taxon>Russulaceae</taxon>
        <taxon>Russula</taxon>
    </lineage>
</organism>
<proteinExistence type="predicted"/>
<comment type="caution">
    <text evidence="1">The sequence shown here is derived from an EMBL/GenBank/DDBJ whole genome shotgun (WGS) entry which is preliminary data.</text>
</comment>
<gene>
    <name evidence="1" type="ORF">F5148DRAFT_136128</name>
</gene>
<evidence type="ECO:0000313" key="2">
    <source>
        <dbReference type="Proteomes" id="UP001207468"/>
    </source>
</evidence>